<proteinExistence type="predicted"/>
<dbReference type="PANTHER" id="PTHR11070">
    <property type="entry name" value="UVRD / RECB / PCRA DNA HELICASE FAMILY MEMBER"/>
    <property type="match status" value="1"/>
</dbReference>
<dbReference type="KEGG" id="nps:KRR39_05475"/>
<dbReference type="AlphaFoldDB" id="A0A975T0B6"/>
<dbReference type="GO" id="GO:0043138">
    <property type="term" value="F:3'-5' DNA helicase activity"/>
    <property type="evidence" value="ECO:0007669"/>
    <property type="project" value="TreeGrafter"/>
</dbReference>
<evidence type="ECO:0000256" key="5">
    <source>
        <dbReference type="PROSITE-ProRule" id="PRU00560"/>
    </source>
</evidence>
<keyword evidence="4 5" id="KW-0067">ATP-binding</keyword>
<dbReference type="EMBL" id="CP077062">
    <property type="protein sequence ID" value="QWZ09239.1"/>
    <property type="molecule type" value="Genomic_DNA"/>
</dbReference>
<accession>A0A975T0B6</accession>
<evidence type="ECO:0000259" key="6">
    <source>
        <dbReference type="PROSITE" id="PS51198"/>
    </source>
</evidence>
<dbReference type="GO" id="GO:0003677">
    <property type="term" value="F:DNA binding"/>
    <property type="evidence" value="ECO:0007669"/>
    <property type="project" value="InterPro"/>
</dbReference>
<keyword evidence="2 5" id="KW-0378">Hydrolase</keyword>
<dbReference type="GO" id="GO:0005524">
    <property type="term" value="F:ATP binding"/>
    <property type="evidence" value="ECO:0007669"/>
    <property type="project" value="UniProtKB-UniRule"/>
</dbReference>
<sequence length="544" mass="60043">MGGKLNALESLGWTVLSDRRWAGSKRANVDFLLVGPGGVVVVDVKAWRALEVRHDSLFCDDECRDDEASKLVSLTDRVQDSVSLLGLTRQALWPVLVFAGRRLHERAQQVELVGEANIAAWVTRLGRRLGAEQVAEIGSVLDQDFPPYEQATQPQVRVSKLRLVMPKPPRQPDALFDVAELTDSLLQVALDGPIETWMTYLHPDQLRLVSTSWSGPARVRGPAGTGKTVVGLHRATYLAERNPKKVLFVTFVKTLPKVLSGLCERMSPAASANIEFTGLHKLAIDLIDRAGGTVRIDSSKINTAFASAWATVGRGSVLTRLDERWSYWKEEIDYVIKGRGFTDFDEYANLSRLGRRTPMRAEHREAMWALYAEYERRLDLAGVHDFTDALIMARDFVRDGAVEPGYGAVVVDEVQDLNLVGLELLYAISGDGPDRLLIIGDGQQSVYPGGFTLSEAGISVTGRAAVLRANYRNTAEILAVAERVVALDSYDDLEGTPSAGHRDIEVRRHGGVALTVRARDQRSLEAALVTQIEDAQERLPRSNR</sequence>
<dbReference type="GO" id="GO:0005829">
    <property type="term" value="C:cytosol"/>
    <property type="evidence" value="ECO:0007669"/>
    <property type="project" value="TreeGrafter"/>
</dbReference>
<feature type="domain" description="UvrD-like helicase ATP-binding" evidence="6">
    <location>
        <begin position="200"/>
        <end position="493"/>
    </location>
</feature>
<evidence type="ECO:0000313" key="8">
    <source>
        <dbReference type="Proteomes" id="UP000683575"/>
    </source>
</evidence>
<organism evidence="7 8">
    <name type="scientific">Nocardioides panacis</name>
    <dbReference type="NCBI Taxonomy" id="2849501"/>
    <lineage>
        <taxon>Bacteria</taxon>
        <taxon>Bacillati</taxon>
        <taxon>Actinomycetota</taxon>
        <taxon>Actinomycetes</taxon>
        <taxon>Propionibacteriales</taxon>
        <taxon>Nocardioidaceae</taxon>
        <taxon>Nocardioides</taxon>
    </lineage>
</organism>
<name>A0A975T0B6_9ACTN</name>
<evidence type="ECO:0000256" key="3">
    <source>
        <dbReference type="ARBA" id="ARBA00022806"/>
    </source>
</evidence>
<feature type="binding site" evidence="5">
    <location>
        <begin position="221"/>
        <end position="228"/>
    </location>
    <ligand>
        <name>ATP</name>
        <dbReference type="ChEBI" id="CHEBI:30616"/>
    </ligand>
</feature>
<gene>
    <name evidence="7" type="ORF">KRR39_05475</name>
</gene>
<evidence type="ECO:0000256" key="4">
    <source>
        <dbReference type="ARBA" id="ARBA00022840"/>
    </source>
</evidence>
<dbReference type="InterPro" id="IPR011528">
    <property type="entry name" value="NERD"/>
</dbReference>
<dbReference type="RefSeq" id="WP_216941085.1">
    <property type="nucleotide sequence ID" value="NZ_CP077062.1"/>
</dbReference>
<dbReference type="Proteomes" id="UP000683575">
    <property type="component" value="Chromosome"/>
</dbReference>
<dbReference type="InterPro" id="IPR014016">
    <property type="entry name" value="UvrD-like_ATP-bd"/>
</dbReference>
<evidence type="ECO:0000256" key="1">
    <source>
        <dbReference type="ARBA" id="ARBA00022741"/>
    </source>
</evidence>
<dbReference type="GO" id="GO:0000725">
    <property type="term" value="P:recombinational repair"/>
    <property type="evidence" value="ECO:0007669"/>
    <property type="project" value="TreeGrafter"/>
</dbReference>
<reference evidence="7" key="1">
    <citation type="submission" date="2021-06" db="EMBL/GenBank/DDBJ databases">
        <title>Complete genome sequence of Nocardioides sp. G188.</title>
        <authorList>
            <person name="Im W.-T."/>
        </authorList>
    </citation>
    <scope>NUCLEOTIDE SEQUENCE</scope>
    <source>
        <strain evidence="7">G188</strain>
    </source>
</reference>
<keyword evidence="8" id="KW-1185">Reference proteome</keyword>
<evidence type="ECO:0000313" key="7">
    <source>
        <dbReference type="EMBL" id="QWZ09239.1"/>
    </source>
</evidence>
<dbReference type="PANTHER" id="PTHR11070:SF45">
    <property type="entry name" value="DNA 3'-5' HELICASE"/>
    <property type="match status" value="1"/>
</dbReference>
<keyword evidence="1 5" id="KW-0547">Nucleotide-binding</keyword>
<dbReference type="PROSITE" id="PS51198">
    <property type="entry name" value="UVRD_HELICASE_ATP_BIND"/>
    <property type="match status" value="1"/>
</dbReference>
<dbReference type="GO" id="GO:0016787">
    <property type="term" value="F:hydrolase activity"/>
    <property type="evidence" value="ECO:0007669"/>
    <property type="project" value="UniProtKB-UniRule"/>
</dbReference>
<dbReference type="Pfam" id="PF08378">
    <property type="entry name" value="NERD"/>
    <property type="match status" value="1"/>
</dbReference>
<evidence type="ECO:0000256" key="2">
    <source>
        <dbReference type="ARBA" id="ARBA00022801"/>
    </source>
</evidence>
<protein>
    <submittedName>
        <fullName evidence="7">AAA family ATPase</fullName>
    </submittedName>
</protein>
<dbReference type="Pfam" id="PF00580">
    <property type="entry name" value="UvrD-helicase"/>
    <property type="match status" value="1"/>
</dbReference>
<dbReference type="InterPro" id="IPR000212">
    <property type="entry name" value="DNA_helicase_UvrD/REP"/>
</dbReference>
<keyword evidence="3 5" id="KW-0347">Helicase</keyword>